<feature type="region of interest" description="Disordered" evidence="3">
    <location>
        <begin position="1"/>
        <end position="68"/>
    </location>
</feature>
<dbReference type="OrthoDB" id="349045at2759"/>
<gene>
    <name evidence="5" type="ORF">P154DRAFT_518610</name>
</gene>
<feature type="domain" description="WHIM1" evidence="4">
    <location>
        <begin position="155"/>
        <end position="193"/>
    </location>
</feature>
<name>A0A6A5WVA5_9PLEO</name>
<dbReference type="EMBL" id="ML977563">
    <property type="protein sequence ID" value="KAF2005517.1"/>
    <property type="molecule type" value="Genomic_DNA"/>
</dbReference>
<evidence type="ECO:0000256" key="3">
    <source>
        <dbReference type="SAM" id="MobiDB-lite"/>
    </source>
</evidence>
<feature type="compositionally biased region" description="Low complexity" evidence="3">
    <location>
        <begin position="538"/>
        <end position="555"/>
    </location>
</feature>
<feature type="compositionally biased region" description="Basic residues" evidence="3">
    <location>
        <begin position="31"/>
        <end position="40"/>
    </location>
</feature>
<protein>
    <recommendedName>
        <fullName evidence="4">WHIM1 domain-containing protein</fullName>
    </recommendedName>
</protein>
<feature type="compositionally biased region" description="Polar residues" evidence="3">
    <location>
        <begin position="1"/>
        <end position="10"/>
    </location>
</feature>
<dbReference type="Pfam" id="PF15612">
    <property type="entry name" value="WHIM1"/>
    <property type="match status" value="1"/>
</dbReference>
<keyword evidence="2" id="KW-0539">Nucleus</keyword>
<comment type="subcellular location">
    <subcellularLocation>
        <location evidence="1">Nucleus</location>
    </subcellularLocation>
</comment>
<dbReference type="Proteomes" id="UP000799779">
    <property type="component" value="Unassembled WGS sequence"/>
</dbReference>
<feature type="compositionally biased region" description="Acidic residues" evidence="3">
    <location>
        <begin position="459"/>
        <end position="484"/>
    </location>
</feature>
<feature type="compositionally biased region" description="Basic and acidic residues" evidence="3">
    <location>
        <begin position="408"/>
        <end position="418"/>
    </location>
</feature>
<evidence type="ECO:0000259" key="4">
    <source>
        <dbReference type="Pfam" id="PF15612"/>
    </source>
</evidence>
<evidence type="ECO:0000256" key="2">
    <source>
        <dbReference type="ARBA" id="ARBA00023242"/>
    </source>
</evidence>
<dbReference type="InterPro" id="IPR028942">
    <property type="entry name" value="WHIM1_dom"/>
</dbReference>
<feature type="compositionally biased region" description="Polar residues" evidence="3">
    <location>
        <begin position="366"/>
        <end position="379"/>
    </location>
</feature>
<dbReference type="PANTHER" id="PTHR42107:SF1">
    <property type="entry name" value="WHIM1 DOMAIN-CONTAINING PROTEIN"/>
    <property type="match status" value="1"/>
</dbReference>
<proteinExistence type="predicted"/>
<feature type="region of interest" description="Disordered" evidence="3">
    <location>
        <begin position="346"/>
        <end position="490"/>
    </location>
</feature>
<reference evidence="5" key="1">
    <citation type="journal article" date="2020" name="Stud. Mycol.">
        <title>101 Dothideomycetes genomes: a test case for predicting lifestyles and emergence of pathogens.</title>
        <authorList>
            <person name="Haridas S."/>
            <person name="Albert R."/>
            <person name="Binder M."/>
            <person name="Bloem J."/>
            <person name="Labutti K."/>
            <person name="Salamov A."/>
            <person name="Andreopoulos B."/>
            <person name="Baker S."/>
            <person name="Barry K."/>
            <person name="Bills G."/>
            <person name="Bluhm B."/>
            <person name="Cannon C."/>
            <person name="Castanera R."/>
            <person name="Culley D."/>
            <person name="Daum C."/>
            <person name="Ezra D."/>
            <person name="Gonzalez J."/>
            <person name="Henrissat B."/>
            <person name="Kuo A."/>
            <person name="Liang C."/>
            <person name="Lipzen A."/>
            <person name="Lutzoni F."/>
            <person name="Magnuson J."/>
            <person name="Mondo S."/>
            <person name="Nolan M."/>
            <person name="Ohm R."/>
            <person name="Pangilinan J."/>
            <person name="Park H.-J."/>
            <person name="Ramirez L."/>
            <person name="Alfaro M."/>
            <person name="Sun H."/>
            <person name="Tritt A."/>
            <person name="Yoshinaga Y."/>
            <person name="Zwiers L.-H."/>
            <person name="Turgeon B."/>
            <person name="Goodwin S."/>
            <person name="Spatafora J."/>
            <person name="Crous P."/>
            <person name="Grigoriev I."/>
        </authorList>
    </citation>
    <scope>NUCLEOTIDE SEQUENCE</scope>
    <source>
        <strain evidence="5">CBS 123094</strain>
    </source>
</reference>
<keyword evidence="6" id="KW-1185">Reference proteome</keyword>
<evidence type="ECO:0000256" key="1">
    <source>
        <dbReference type="ARBA" id="ARBA00004123"/>
    </source>
</evidence>
<organism evidence="5 6">
    <name type="scientific">Amniculicola lignicola CBS 123094</name>
    <dbReference type="NCBI Taxonomy" id="1392246"/>
    <lineage>
        <taxon>Eukaryota</taxon>
        <taxon>Fungi</taxon>
        <taxon>Dikarya</taxon>
        <taxon>Ascomycota</taxon>
        <taxon>Pezizomycotina</taxon>
        <taxon>Dothideomycetes</taxon>
        <taxon>Pleosporomycetidae</taxon>
        <taxon>Pleosporales</taxon>
        <taxon>Amniculicolaceae</taxon>
        <taxon>Amniculicola</taxon>
    </lineage>
</organism>
<sequence>MSDSESSRLSTPPATDDEMPPPPEVVVPVKVKAKGKKRKQNGTILSFFEAPSPARKKRPASPPHEMVPEDNADIAFIVMFRSRFTEVFPAKCPHLGPQDVERGVADTLPSPLVESLLCALLGLVLNRKKPVEKGHYGRALEEAVQTQKTQWPREWHGANPLSGGRTFNTMSPTERLTLLKTLILWGLSTSESVSNAIKESYKARTSKILGDANIPLSVQPWGRDGDKRRYWLVEGQDDTAFRVYRESNPALKTVSWWSVAGSIDEIRILAQKLETDDGTKEARILSEKMLSAIPRFEATEEKRKRREYRMIRKAAFTRPEPGFSMYEGRTRGKRMKYTFSDEEEDYGSDALSVRRSTRHSGRDTPTAHSGPTVTASGRQVRSRATGLYGESLLSGQTTEGASPAGDYLRSDGSEEPAHGRPTRAAAQGASHGWSKTRSRFDANGDMEDDAETSSGGEWDGGDEDDDADRMDADDNDDLDEESEDDVPKSLVVRLKISKGTTPSTSFIAAPLPTLQTQEPVVAAIPASMTPVPNGIQEQQKTAPAAPIAQTTPSPADTYPVSKVDPLGFSAPTPPYVAPEEAEKMQYDVSTTTLPLPPVTLPATS</sequence>
<accession>A0A6A5WVA5</accession>
<evidence type="ECO:0000313" key="5">
    <source>
        <dbReference type="EMBL" id="KAF2005517.1"/>
    </source>
</evidence>
<dbReference type="GO" id="GO:0005634">
    <property type="term" value="C:nucleus"/>
    <property type="evidence" value="ECO:0007669"/>
    <property type="project" value="UniProtKB-SubCell"/>
</dbReference>
<dbReference type="PANTHER" id="PTHR42107">
    <property type="entry name" value="YALI0D24453P"/>
    <property type="match status" value="1"/>
</dbReference>
<feature type="region of interest" description="Disordered" evidence="3">
    <location>
        <begin position="531"/>
        <end position="583"/>
    </location>
</feature>
<evidence type="ECO:0000313" key="6">
    <source>
        <dbReference type="Proteomes" id="UP000799779"/>
    </source>
</evidence>
<dbReference type="AlphaFoldDB" id="A0A6A5WVA5"/>